<feature type="transmembrane region" description="Helical" evidence="1">
    <location>
        <begin position="30"/>
        <end position="52"/>
    </location>
</feature>
<dbReference type="AlphaFoldDB" id="A0AAD5SWY3"/>
<evidence type="ECO:0000313" key="3">
    <source>
        <dbReference type="Proteomes" id="UP001211907"/>
    </source>
</evidence>
<keyword evidence="3" id="KW-1185">Reference proteome</keyword>
<feature type="transmembrane region" description="Helical" evidence="1">
    <location>
        <begin position="90"/>
        <end position="110"/>
    </location>
</feature>
<name>A0AAD5SWY3_9FUNG</name>
<sequence>MMIILMGILTLFAFLNFVGLFALAAASPVFWIFLLLSIGSLAVDAVGLYAIWKIHPEAIVAFGWGLIAQFGVAILQFIIDIAVFGPFATFPIFGVFVSGIFTLFLLSTLYPLRRYGLTLRAANDASGPELTGIIADNSAYALPVVYNLAGKQQEVVWAP</sequence>
<feature type="non-terminal residue" evidence="2">
    <location>
        <position position="1"/>
    </location>
</feature>
<keyword evidence="1" id="KW-1133">Transmembrane helix</keyword>
<comment type="caution">
    <text evidence="2">The sequence shown here is derived from an EMBL/GenBank/DDBJ whole genome shotgun (WGS) entry which is preliminary data.</text>
</comment>
<reference evidence="2" key="1">
    <citation type="submission" date="2020-05" db="EMBL/GenBank/DDBJ databases">
        <title>Phylogenomic resolution of chytrid fungi.</title>
        <authorList>
            <person name="Stajich J.E."/>
            <person name="Amses K."/>
            <person name="Simmons R."/>
            <person name="Seto K."/>
            <person name="Myers J."/>
            <person name="Bonds A."/>
            <person name="Quandt C.A."/>
            <person name="Barry K."/>
            <person name="Liu P."/>
            <person name="Grigoriev I."/>
            <person name="Longcore J.E."/>
            <person name="James T.Y."/>
        </authorList>
    </citation>
    <scope>NUCLEOTIDE SEQUENCE</scope>
    <source>
        <strain evidence="2">JEL0513</strain>
    </source>
</reference>
<proteinExistence type="predicted"/>
<accession>A0AAD5SWY3</accession>
<keyword evidence="1" id="KW-0472">Membrane</keyword>
<protein>
    <submittedName>
        <fullName evidence="2">Uncharacterized protein</fullName>
    </submittedName>
</protein>
<feature type="transmembrane region" description="Helical" evidence="1">
    <location>
        <begin position="59"/>
        <end position="84"/>
    </location>
</feature>
<keyword evidence="1" id="KW-0812">Transmembrane</keyword>
<dbReference type="EMBL" id="JADGJH010001348">
    <property type="protein sequence ID" value="KAJ3114675.1"/>
    <property type="molecule type" value="Genomic_DNA"/>
</dbReference>
<evidence type="ECO:0000256" key="1">
    <source>
        <dbReference type="SAM" id="Phobius"/>
    </source>
</evidence>
<organism evidence="2 3">
    <name type="scientific">Physocladia obscura</name>
    <dbReference type="NCBI Taxonomy" id="109957"/>
    <lineage>
        <taxon>Eukaryota</taxon>
        <taxon>Fungi</taxon>
        <taxon>Fungi incertae sedis</taxon>
        <taxon>Chytridiomycota</taxon>
        <taxon>Chytridiomycota incertae sedis</taxon>
        <taxon>Chytridiomycetes</taxon>
        <taxon>Chytridiales</taxon>
        <taxon>Chytriomycetaceae</taxon>
        <taxon>Physocladia</taxon>
    </lineage>
</organism>
<gene>
    <name evidence="2" type="ORF">HK100_001585</name>
</gene>
<evidence type="ECO:0000313" key="2">
    <source>
        <dbReference type="EMBL" id="KAJ3114675.1"/>
    </source>
</evidence>
<dbReference type="Proteomes" id="UP001211907">
    <property type="component" value="Unassembled WGS sequence"/>
</dbReference>